<sequence length="74" mass="8335">MAYRNFERDPVYRFITYGMQVAVTDSANPIFGKNVARPVRPTRTERCRDPRFDRAGRQAIAARHAGLSGEHAAA</sequence>
<organism evidence="1 2">
    <name type="scientific">Sphingomonas taxi</name>
    <dbReference type="NCBI Taxonomy" id="1549858"/>
    <lineage>
        <taxon>Bacteria</taxon>
        <taxon>Pseudomonadati</taxon>
        <taxon>Pseudomonadota</taxon>
        <taxon>Alphaproteobacteria</taxon>
        <taxon>Sphingomonadales</taxon>
        <taxon>Sphingomonadaceae</taxon>
        <taxon>Sphingomonas</taxon>
    </lineage>
</organism>
<protein>
    <submittedName>
        <fullName evidence="1">Uncharacterized protein</fullName>
    </submittedName>
</protein>
<dbReference type="EMBL" id="QFQI01000019">
    <property type="protein sequence ID" value="PZQ58289.1"/>
    <property type="molecule type" value="Genomic_DNA"/>
</dbReference>
<evidence type="ECO:0000313" key="1">
    <source>
        <dbReference type="EMBL" id="PZQ58289.1"/>
    </source>
</evidence>
<reference evidence="1 2" key="1">
    <citation type="submission" date="2017-08" db="EMBL/GenBank/DDBJ databases">
        <title>Infants hospitalized years apart are colonized by the same room-sourced microbial strains.</title>
        <authorList>
            <person name="Brooks B."/>
            <person name="Olm M.R."/>
            <person name="Firek B.A."/>
            <person name="Baker R."/>
            <person name="Thomas B.C."/>
            <person name="Morowitz M.J."/>
            <person name="Banfield J.F."/>
        </authorList>
    </citation>
    <scope>NUCLEOTIDE SEQUENCE [LARGE SCALE GENOMIC DNA]</scope>
    <source>
        <strain evidence="1">S2_005_001_R1_22</strain>
    </source>
</reference>
<dbReference type="Proteomes" id="UP000249229">
    <property type="component" value="Unassembled WGS sequence"/>
</dbReference>
<accession>A0A2W5P2E2</accession>
<comment type="caution">
    <text evidence="1">The sequence shown here is derived from an EMBL/GenBank/DDBJ whole genome shotgun (WGS) entry which is preliminary data.</text>
</comment>
<gene>
    <name evidence="1" type="ORF">DI544_14525</name>
</gene>
<proteinExistence type="predicted"/>
<evidence type="ECO:0000313" key="2">
    <source>
        <dbReference type="Proteomes" id="UP000249229"/>
    </source>
</evidence>
<name>A0A2W5P2E2_9SPHN</name>
<dbReference type="AlphaFoldDB" id="A0A2W5P2E2"/>